<dbReference type="InterPro" id="IPR002052">
    <property type="entry name" value="DNA_methylase_N6_adenine_CS"/>
</dbReference>
<dbReference type="EC" id="2.1.1.297" evidence="1"/>
<proteinExistence type="predicted"/>
<dbReference type="GO" id="GO:0102559">
    <property type="term" value="F:peptide chain release factor N(5)-glutamine methyltransferase activity"/>
    <property type="evidence" value="ECO:0007669"/>
    <property type="project" value="UniProtKB-EC"/>
</dbReference>
<dbReference type="PANTHER" id="PTHR18895">
    <property type="entry name" value="HEMK METHYLTRANSFERASE"/>
    <property type="match status" value="1"/>
</dbReference>
<dbReference type="InterPro" id="IPR029063">
    <property type="entry name" value="SAM-dependent_MTases_sf"/>
</dbReference>
<dbReference type="GO" id="GO:0032259">
    <property type="term" value="P:methylation"/>
    <property type="evidence" value="ECO:0007669"/>
    <property type="project" value="UniProtKB-KW"/>
</dbReference>
<keyword evidence="2" id="KW-0489">Methyltransferase</keyword>
<keyword evidence="3" id="KW-0808">Transferase</keyword>
<evidence type="ECO:0000313" key="8">
    <source>
        <dbReference type="Proteomes" id="UP000738402"/>
    </source>
</evidence>
<accession>A0AAN6D264</accession>
<dbReference type="PROSITE" id="PS00092">
    <property type="entry name" value="N6_MTASE"/>
    <property type="match status" value="1"/>
</dbReference>
<dbReference type="Pfam" id="PF05175">
    <property type="entry name" value="MTS"/>
    <property type="match status" value="1"/>
</dbReference>
<sequence>MSWLQVLKSKFPASQAAQELRWIQQELPRSQWQTAVEQRANLVPLQYILGSQPFGDLTIKCKPGVLIPRNDTEEWCEELKQVIKKRNGPVEVLEYCTGSGCIGLSIATLANVKKVLSLDISKEALALCQENLQLNSAKVKAEVEFHHGDLLKHQLPQTSATLLLSNPPYIPREHFNRAGGVEESVLKYEPEDALVGNFEFYSRAHQKPSPKLDLRYQIRFAQKYTERHWLETKLEYSTVYVR</sequence>
<dbReference type="AlphaFoldDB" id="A0AAN6D264"/>
<dbReference type="Gene3D" id="3.40.50.150">
    <property type="entry name" value="Vaccinia Virus protein VP39"/>
    <property type="match status" value="1"/>
</dbReference>
<reference evidence="7" key="1">
    <citation type="journal article" date="2021" name="G3 (Bethesda)">
        <title>Genomic diversity, chromosomal rearrangements, and interspecies hybridization in the ogataea polymorpha species complex.</title>
        <authorList>
            <person name="Hanson S.J."/>
            <person name="Cinneide E.O."/>
            <person name="Salzberg L.I."/>
            <person name="Wolfe K.H."/>
            <person name="McGowan J."/>
            <person name="Fitzpatrick D.A."/>
            <person name="Matlin K."/>
        </authorList>
    </citation>
    <scope>NUCLEOTIDE SEQUENCE</scope>
    <source>
        <strain evidence="7">83-405-1</strain>
    </source>
</reference>
<dbReference type="Proteomes" id="UP000738402">
    <property type="component" value="Unassembled WGS sequence"/>
</dbReference>
<dbReference type="InterPro" id="IPR007848">
    <property type="entry name" value="Small_mtfrase_dom"/>
</dbReference>
<organism evidence="7 8">
    <name type="scientific">Ogataea haglerorum</name>
    <dbReference type="NCBI Taxonomy" id="1937702"/>
    <lineage>
        <taxon>Eukaryota</taxon>
        <taxon>Fungi</taxon>
        <taxon>Dikarya</taxon>
        <taxon>Ascomycota</taxon>
        <taxon>Saccharomycotina</taxon>
        <taxon>Pichiomycetes</taxon>
        <taxon>Pichiales</taxon>
        <taxon>Pichiaceae</taxon>
        <taxon>Ogataea</taxon>
    </lineage>
</organism>
<evidence type="ECO:0000259" key="6">
    <source>
        <dbReference type="Pfam" id="PF05175"/>
    </source>
</evidence>
<evidence type="ECO:0000256" key="3">
    <source>
        <dbReference type="ARBA" id="ARBA00022679"/>
    </source>
</evidence>
<evidence type="ECO:0000256" key="1">
    <source>
        <dbReference type="ARBA" id="ARBA00012771"/>
    </source>
</evidence>
<dbReference type="PANTHER" id="PTHR18895:SF74">
    <property type="entry name" value="MTRF1L RELEASE FACTOR GLUTAMINE METHYLTRANSFERASE"/>
    <property type="match status" value="1"/>
</dbReference>
<evidence type="ECO:0000256" key="4">
    <source>
        <dbReference type="ARBA" id="ARBA00022691"/>
    </source>
</evidence>
<comment type="caution">
    <text evidence="7">The sequence shown here is derived from an EMBL/GenBank/DDBJ whole genome shotgun (WGS) entry which is preliminary data.</text>
</comment>
<evidence type="ECO:0000256" key="2">
    <source>
        <dbReference type="ARBA" id="ARBA00022603"/>
    </source>
</evidence>
<dbReference type="GO" id="GO:0003676">
    <property type="term" value="F:nucleic acid binding"/>
    <property type="evidence" value="ECO:0007669"/>
    <property type="project" value="InterPro"/>
</dbReference>
<protein>
    <recommendedName>
        <fullName evidence="1">peptide chain release factor N(5)-glutamine methyltransferase</fullName>
        <ecNumber evidence="1">2.1.1.297</ecNumber>
    </recommendedName>
</protein>
<name>A0AAN6D264_9ASCO</name>
<dbReference type="InterPro" id="IPR004556">
    <property type="entry name" value="HemK-like"/>
</dbReference>
<gene>
    <name evidence="7" type="ORF">KL933_004945</name>
</gene>
<dbReference type="InterPro" id="IPR050320">
    <property type="entry name" value="N5-glutamine_MTase"/>
</dbReference>
<evidence type="ECO:0000256" key="5">
    <source>
        <dbReference type="ARBA" id="ARBA00048391"/>
    </source>
</evidence>
<evidence type="ECO:0000313" key="7">
    <source>
        <dbReference type="EMBL" id="KAG7724194.1"/>
    </source>
</evidence>
<dbReference type="GO" id="GO:0005739">
    <property type="term" value="C:mitochondrion"/>
    <property type="evidence" value="ECO:0007669"/>
    <property type="project" value="TreeGrafter"/>
</dbReference>
<dbReference type="NCBIfam" id="TIGR00536">
    <property type="entry name" value="hemK_fam"/>
    <property type="match status" value="1"/>
</dbReference>
<feature type="domain" description="Methyltransferase small" evidence="6">
    <location>
        <begin position="91"/>
        <end position="170"/>
    </location>
</feature>
<dbReference type="SUPFAM" id="SSF53335">
    <property type="entry name" value="S-adenosyl-L-methionine-dependent methyltransferases"/>
    <property type="match status" value="1"/>
</dbReference>
<keyword evidence="4" id="KW-0949">S-adenosyl-L-methionine</keyword>
<comment type="catalytic activity">
    <reaction evidence="5">
        <text>L-glutaminyl-[peptide chain release factor] + S-adenosyl-L-methionine = N(5)-methyl-L-glutaminyl-[peptide chain release factor] + S-adenosyl-L-homocysteine + H(+)</text>
        <dbReference type="Rhea" id="RHEA:42896"/>
        <dbReference type="Rhea" id="RHEA-COMP:10271"/>
        <dbReference type="Rhea" id="RHEA-COMP:10272"/>
        <dbReference type="ChEBI" id="CHEBI:15378"/>
        <dbReference type="ChEBI" id="CHEBI:30011"/>
        <dbReference type="ChEBI" id="CHEBI:57856"/>
        <dbReference type="ChEBI" id="CHEBI:59789"/>
        <dbReference type="ChEBI" id="CHEBI:61891"/>
        <dbReference type="EC" id="2.1.1.297"/>
    </reaction>
</comment>
<dbReference type="Gene3D" id="1.10.8.10">
    <property type="entry name" value="DNA helicase RuvA subunit, C-terminal domain"/>
    <property type="match status" value="1"/>
</dbReference>
<dbReference type="EMBL" id="JAHLUH010000018">
    <property type="protein sequence ID" value="KAG7724194.1"/>
    <property type="molecule type" value="Genomic_DNA"/>
</dbReference>